<feature type="compositionally biased region" description="Polar residues" evidence="1">
    <location>
        <begin position="329"/>
        <end position="349"/>
    </location>
</feature>
<evidence type="ECO:0000256" key="1">
    <source>
        <dbReference type="SAM" id="MobiDB-lite"/>
    </source>
</evidence>
<feature type="compositionally biased region" description="Basic residues" evidence="1">
    <location>
        <begin position="635"/>
        <end position="644"/>
    </location>
</feature>
<dbReference type="InParanoid" id="A0A084QP65"/>
<dbReference type="EMBL" id="KL660562">
    <property type="protein sequence ID" value="KFA65750.1"/>
    <property type="molecule type" value="Genomic_DNA"/>
</dbReference>
<dbReference type="OrthoDB" id="5412288at2759"/>
<feature type="region of interest" description="Disordered" evidence="1">
    <location>
        <begin position="185"/>
        <end position="250"/>
    </location>
</feature>
<feature type="compositionally biased region" description="Polar residues" evidence="1">
    <location>
        <begin position="543"/>
        <end position="553"/>
    </location>
</feature>
<accession>A0A084QP65</accession>
<feature type="domain" description="Rrn9" evidence="2">
    <location>
        <begin position="65"/>
        <end position="127"/>
    </location>
</feature>
<gene>
    <name evidence="4" type="ORF">S40285_04873</name>
</gene>
<evidence type="ECO:0000313" key="5">
    <source>
        <dbReference type="Proteomes" id="UP000028524"/>
    </source>
</evidence>
<protein>
    <submittedName>
        <fullName evidence="4">Uncharacterized protein</fullName>
    </submittedName>
</protein>
<dbReference type="Proteomes" id="UP000028524">
    <property type="component" value="Unassembled WGS sequence"/>
</dbReference>
<feature type="compositionally biased region" description="Acidic residues" evidence="1">
    <location>
        <begin position="232"/>
        <end position="250"/>
    </location>
</feature>
<proteinExistence type="predicted"/>
<dbReference type="Pfam" id="PF26176">
    <property type="entry name" value="zf_C2H2_17_2"/>
    <property type="match status" value="1"/>
</dbReference>
<evidence type="ECO:0000259" key="3">
    <source>
        <dbReference type="Pfam" id="PF26176"/>
    </source>
</evidence>
<feature type="region of interest" description="Disordered" evidence="1">
    <location>
        <begin position="292"/>
        <end position="352"/>
    </location>
</feature>
<feature type="region of interest" description="Disordered" evidence="1">
    <location>
        <begin position="497"/>
        <end position="570"/>
    </location>
</feature>
<feature type="region of interest" description="Disordered" evidence="1">
    <location>
        <begin position="596"/>
        <end position="689"/>
    </location>
</feature>
<feature type="compositionally biased region" description="Acidic residues" evidence="1">
    <location>
        <begin position="679"/>
        <end position="689"/>
    </location>
</feature>
<name>A0A084QP65_STAC4</name>
<evidence type="ECO:0000313" key="4">
    <source>
        <dbReference type="EMBL" id="KFA65750.1"/>
    </source>
</evidence>
<feature type="compositionally biased region" description="Basic and acidic residues" evidence="1">
    <location>
        <begin position="292"/>
        <end position="310"/>
    </location>
</feature>
<sequence length="689" mass="76749">MAQQRQGEEEEAAALEPFEWDFDSDEIASIASEDLRRSRPNRWKGPASTWRTLTEEEQLLWRSMKQLRDRDLAVHLYNAFALNRQGKNPETADALAVPRRNNQPSVWKPSRQWTAWPLKWEHTPHPDFLASKYRADDGNDAFTYQAKETQPSYDLEEELFAVILRQAKDRFLRRQKKHFVMDSTETATTSVVDPASDNHSSYVSSPAVPSSPPMTDLAGRAELSSNNGLDDTATETDQEDYQDDLDPDEPVVAADDELSSKLLRPSARHILSQLENTLRALHQDRLLWEEADKEKSEDETYDRSAGETRRRQYKNRATASATARPANTHAGSEASQRSGIPQHAQSSPSKAAHVVLSHVPGELPLPAASVTDADKDAAFERWLEEGDEKIAAHQAARKGSRAELETLGRRPVVRLMEPNKMKKKLAEVPLRDWKTIVRLAATAGFSPSVISRTAQRCADLFGEPLEIYNASEAAPGKDTRVSVAEYQPKPVQLYISDVESDLVSGPDTTTPSRARGRRRAKSSGSASSTRGRTSSRLSTRTSLPESQRSSMSESPPRVQRSPAKSAFWCPVPGCDRAREGFARRANLVRHMALVHAKQDDGPKSEDELDGPVHVNGFMRPVRFHNRSRSAVAGKGKGKRKRRQSERKVEDRGSTGTVPNDQGGVGDDEAGRNGVQDEGAREDDSDEDMH</sequence>
<feature type="domain" description="C2H2-domain containing protein second zinc finger" evidence="3">
    <location>
        <begin position="567"/>
        <end position="595"/>
    </location>
</feature>
<reference evidence="4 5" key="1">
    <citation type="journal article" date="2014" name="BMC Genomics">
        <title>Comparative genome sequencing reveals chemotype-specific gene clusters in the toxigenic black mold Stachybotrys.</title>
        <authorList>
            <person name="Semeiks J."/>
            <person name="Borek D."/>
            <person name="Otwinowski Z."/>
            <person name="Grishin N.V."/>
        </authorList>
    </citation>
    <scope>NUCLEOTIDE SEQUENCE [LARGE SCALE GENOMIC DNA]</scope>
    <source>
        <strain evidence="4 5">IBT 40285</strain>
    </source>
</reference>
<dbReference type="Pfam" id="PF10680">
    <property type="entry name" value="RRN9"/>
    <property type="match status" value="1"/>
</dbReference>
<keyword evidence="5" id="KW-1185">Reference proteome</keyword>
<feature type="compositionally biased region" description="Basic and acidic residues" evidence="1">
    <location>
        <begin position="596"/>
        <end position="605"/>
    </location>
</feature>
<dbReference type="InterPro" id="IPR059095">
    <property type="entry name" value="Znf_C2H2_17_2nd"/>
</dbReference>
<feature type="compositionally biased region" description="Low complexity" evidence="1">
    <location>
        <begin position="522"/>
        <end position="542"/>
    </location>
</feature>
<dbReference type="Gene3D" id="3.30.160.60">
    <property type="entry name" value="Classic Zinc Finger"/>
    <property type="match status" value="1"/>
</dbReference>
<dbReference type="InterPro" id="IPR019622">
    <property type="entry name" value="Rrn9_dom"/>
</dbReference>
<dbReference type="OMA" id="WTAWPLK"/>
<evidence type="ECO:0000259" key="2">
    <source>
        <dbReference type="Pfam" id="PF10680"/>
    </source>
</evidence>
<dbReference type="AlphaFoldDB" id="A0A084QP65"/>
<dbReference type="STRING" id="1283841.A0A084QP65"/>
<organism evidence="4 5">
    <name type="scientific">Stachybotrys chlorohalonatus (strain IBT 40285)</name>
    <dbReference type="NCBI Taxonomy" id="1283841"/>
    <lineage>
        <taxon>Eukaryota</taxon>
        <taxon>Fungi</taxon>
        <taxon>Dikarya</taxon>
        <taxon>Ascomycota</taxon>
        <taxon>Pezizomycotina</taxon>
        <taxon>Sordariomycetes</taxon>
        <taxon>Hypocreomycetidae</taxon>
        <taxon>Hypocreales</taxon>
        <taxon>Stachybotryaceae</taxon>
        <taxon>Stachybotrys</taxon>
    </lineage>
</organism>
<dbReference type="HOGENOM" id="CLU_017870_1_0_1"/>